<dbReference type="PROSITE" id="PS51820">
    <property type="entry name" value="PA14"/>
    <property type="match status" value="1"/>
</dbReference>
<proteinExistence type="predicted"/>
<dbReference type="Gene3D" id="2.60.120.560">
    <property type="entry name" value="Exo-inulinase, domain 1"/>
    <property type="match status" value="1"/>
</dbReference>
<dbReference type="RefSeq" id="WP_302035893.1">
    <property type="nucleotide sequence ID" value="NZ_JAUKPO010000001.1"/>
</dbReference>
<dbReference type="Pfam" id="PF06439">
    <property type="entry name" value="3keto-disac_hyd"/>
    <property type="match status" value="1"/>
</dbReference>
<evidence type="ECO:0000313" key="3">
    <source>
        <dbReference type="Proteomes" id="UP001168528"/>
    </source>
</evidence>
<reference evidence="2" key="1">
    <citation type="submission" date="2023-07" db="EMBL/GenBank/DDBJ databases">
        <title>The genome sequence of Rhodocytophaga aerolata KACC 12507.</title>
        <authorList>
            <person name="Zhang X."/>
        </authorList>
    </citation>
    <scope>NUCLEOTIDE SEQUENCE</scope>
    <source>
        <strain evidence="2">KACC 12507</strain>
    </source>
</reference>
<organism evidence="2 3">
    <name type="scientific">Rhodocytophaga aerolata</name>
    <dbReference type="NCBI Taxonomy" id="455078"/>
    <lineage>
        <taxon>Bacteria</taxon>
        <taxon>Pseudomonadati</taxon>
        <taxon>Bacteroidota</taxon>
        <taxon>Cytophagia</taxon>
        <taxon>Cytophagales</taxon>
        <taxon>Rhodocytophagaceae</taxon>
        <taxon>Rhodocytophaga</taxon>
    </lineage>
</organism>
<dbReference type="InterPro" id="IPR010496">
    <property type="entry name" value="AL/BT2_dom"/>
</dbReference>
<dbReference type="EMBL" id="JAUKPO010000001">
    <property type="protein sequence ID" value="MDO1445098.1"/>
    <property type="molecule type" value="Genomic_DNA"/>
</dbReference>
<comment type="caution">
    <text evidence="2">The sequence shown here is derived from an EMBL/GenBank/DDBJ whole genome shotgun (WGS) entry which is preliminary data.</text>
</comment>
<protein>
    <submittedName>
        <fullName evidence="2">DUF1080 domain-containing protein</fullName>
    </submittedName>
</protein>
<dbReference type="Proteomes" id="UP001168528">
    <property type="component" value="Unassembled WGS sequence"/>
</dbReference>
<sequence>MNDFKPVGNNWKVVGDVYYDINKAESGKTGSGSGIVANAPSDKNKDHLFTKMEHGDIDLELEFMMDKGSNSGIYLQGRYEIQLFDSWGTATPTSSDCGAIYQRWDESRPEGRKGYEGHPPAQNVSKAPGLWQHYRIVFQAPRFNASGEKIANARFVKVIHNGVTIHENVEVTGPTRSAAFTDEKPTGPLMIQGDHGPVAIRNIKYKSYGVEPVTLTNLQLKAYEGKIKSLAELNSLTPVKELNIDVLDHQGSGTRDNFGGLITGTIRVPQSGEYLFNLSLDWIPADNRPENPNGFGSFRIGDKPLIELNGTSGTGSAMVTLQAGEHPITLSYFKNYGYWYARSNNITLAVEGPGIAYTSLNAPLRVVEPVSAITIEASQEPTMVRSFINHKGKKRTHVLSVGEPTNLNYTLDLSTGELLHVWRGEFVEATPMWHGRGETQLAVPRGSVLELSGKPSLATLTNQTTAWPDSSTSYTYVGYDIDKASRRPVFKYTLGTASIKESFEPQDGGRKLSHSFQVTPGQEKEIWCRVAEGSTITKLPNGLYAINDKEFLVELPAKAKPVIRNTSQNTKELLLPVTAENKAGSITYSIVW</sequence>
<evidence type="ECO:0000259" key="1">
    <source>
        <dbReference type="PROSITE" id="PS51820"/>
    </source>
</evidence>
<accession>A0ABT8QZ36</accession>
<gene>
    <name evidence="2" type="ORF">Q0590_02490</name>
</gene>
<feature type="domain" description="PA14" evidence="1">
    <location>
        <begin position="213"/>
        <end position="364"/>
    </location>
</feature>
<dbReference type="SUPFAM" id="SSF56988">
    <property type="entry name" value="Anthrax protective antigen"/>
    <property type="match status" value="1"/>
</dbReference>
<name>A0ABT8QZ36_9BACT</name>
<keyword evidence="3" id="KW-1185">Reference proteome</keyword>
<dbReference type="InterPro" id="IPR037524">
    <property type="entry name" value="PA14/GLEYA"/>
</dbReference>
<evidence type="ECO:0000313" key="2">
    <source>
        <dbReference type="EMBL" id="MDO1445098.1"/>
    </source>
</evidence>